<organism evidence="1 2">
    <name type="scientific">Robiginitalea aurantiaca</name>
    <dbReference type="NCBI Taxonomy" id="3056915"/>
    <lineage>
        <taxon>Bacteria</taxon>
        <taxon>Pseudomonadati</taxon>
        <taxon>Bacteroidota</taxon>
        <taxon>Flavobacteriia</taxon>
        <taxon>Flavobacteriales</taxon>
        <taxon>Flavobacteriaceae</taxon>
        <taxon>Robiginitalea</taxon>
    </lineage>
</organism>
<dbReference type="InterPro" id="IPR018914">
    <property type="entry name" value="DUF2480"/>
</dbReference>
<protein>
    <submittedName>
        <fullName evidence="1">DUF2480 family protein</fullName>
    </submittedName>
</protein>
<reference evidence="1" key="1">
    <citation type="submission" date="2023-06" db="EMBL/GenBank/DDBJ databases">
        <title>Robiginitalea aurantiacus sp. nov. and Algoriphagus sediminis sp. nov., isolated from coastal sediment.</title>
        <authorList>
            <person name="Zhou Z.Y."/>
            <person name="An J."/>
            <person name="Jia Y.W."/>
            <person name="Du Z.J."/>
        </authorList>
    </citation>
    <scope>NUCLEOTIDE SEQUENCE</scope>
    <source>
        <strain evidence="1">M39</strain>
    </source>
</reference>
<keyword evidence="2" id="KW-1185">Reference proteome</keyword>
<dbReference type="RefSeq" id="WP_289723366.1">
    <property type="nucleotide sequence ID" value="NZ_JAUDUY010000001.1"/>
</dbReference>
<dbReference type="Proteomes" id="UP001174839">
    <property type="component" value="Unassembled WGS sequence"/>
</dbReference>
<name>A0ABT7WAR2_9FLAO</name>
<evidence type="ECO:0000313" key="1">
    <source>
        <dbReference type="EMBL" id="MDM9629999.1"/>
    </source>
</evidence>
<sequence>MEKEIVNRVAKSKLTTLDLETFYPRGPRFEIDLSQWLDEGLILRETPFRNALKEHQWESYKDGYVAVHCSTDAIVPVWAYMLAGNYLKGIARETVVGSLEVLETILFREALSTIDLESLKDRPVIIKGCSNVPVPASAYVWAIQRIQEVAKSVMFGEACSSVPLFKRT</sequence>
<proteinExistence type="predicted"/>
<dbReference type="EMBL" id="JAUDUY010000001">
    <property type="protein sequence ID" value="MDM9629999.1"/>
    <property type="molecule type" value="Genomic_DNA"/>
</dbReference>
<evidence type="ECO:0000313" key="2">
    <source>
        <dbReference type="Proteomes" id="UP001174839"/>
    </source>
</evidence>
<comment type="caution">
    <text evidence="1">The sequence shown here is derived from an EMBL/GenBank/DDBJ whole genome shotgun (WGS) entry which is preliminary data.</text>
</comment>
<dbReference type="Pfam" id="PF10652">
    <property type="entry name" value="DUF2480"/>
    <property type="match status" value="1"/>
</dbReference>
<accession>A0ABT7WAR2</accession>
<gene>
    <name evidence="1" type="ORF">QU605_00855</name>
</gene>